<dbReference type="InterPro" id="IPR001965">
    <property type="entry name" value="Znf_PHD"/>
</dbReference>
<feature type="region of interest" description="Disordered" evidence="9">
    <location>
        <begin position="841"/>
        <end position="875"/>
    </location>
</feature>
<evidence type="ECO:0000256" key="9">
    <source>
        <dbReference type="SAM" id="MobiDB-lite"/>
    </source>
</evidence>
<feature type="region of interest" description="Disordered" evidence="9">
    <location>
        <begin position="280"/>
        <end position="527"/>
    </location>
</feature>
<keyword evidence="5" id="KW-0805">Transcription regulation</keyword>
<dbReference type="InterPro" id="IPR013083">
    <property type="entry name" value="Znf_RING/FYVE/PHD"/>
</dbReference>
<evidence type="ECO:0000313" key="10">
    <source>
        <dbReference type="EnsemblMetazoa" id="ASTEI05926-PA"/>
    </source>
</evidence>
<feature type="compositionally biased region" description="Low complexity" evidence="9">
    <location>
        <begin position="1574"/>
        <end position="1585"/>
    </location>
</feature>
<feature type="region of interest" description="Disordered" evidence="9">
    <location>
        <begin position="1064"/>
        <end position="1085"/>
    </location>
</feature>
<feature type="compositionally biased region" description="Polar residues" evidence="9">
    <location>
        <begin position="804"/>
        <end position="824"/>
    </location>
</feature>
<feature type="region of interest" description="Disordered" evidence="9">
    <location>
        <begin position="553"/>
        <end position="580"/>
    </location>
</feature>
<feature type="region of interest" description="Disordered" evidence="9">
    <location>
        <begin position="1"/>
        <end position="35"/>
    </location>
</feature>
<feature type="compositionally biased region" description="Polar residues" evidence="9">
    <location>
        <begin position="1329"/>
        <end position="1338"/>
    </location>
</feature>
<dbReference type="GO" id="GO:0008270">
    <property type="term" value="F:zinc ion binding"/>
    <property type="evidence" value="ECO:0007669"/>
    <property type="project" value="UniProtKB-KW"/>
</dbReference>
<evidence type="ECO:0000256" key="4">
    <source>
        <dbReference type="ARBA" id="ARBA00022833"/>
    </source>
</evidence>
<keyword evidence="8" id="KW-0175">Coiled coil</keyword>
<dbReference type="VEuPathDB" id="VectorBase:ASTEI05926"/>
<feature type="region of interest" description="Disordered" evidence="9">
    <location>
        <begin position="1273"/>
        <end position="1404"/>
    </location>
</feature>
<feature type="compositionally biased region" description="Polar residues" evidence="9">
    <location>
        <begin position="925"/>
        <end position="935"/>
    </location>
</feature>
<dbReference type="Pfam" id="PF00628">
    <property type="entry name" value="PHD"/>
    <property type="match status" value="1"/>
</dbReference>
<dbReference type="InterPro" id="IPR003618">
    <property type="entry name" value="TFIIS_cen_dom"/>
</dbReference>
<evidence type="ECO:0000256" key="3">
    <source>
        <dbReference type="ARBA" id="ARBA00022771"/>
    </source>
</evidence>
<dbReference type="PANTHER" id="PTHR11477">
    <property type="entry name" value="TRANSCRIPTION FACTOR S-II ZINC FINGER DOMAIN-CONTAINING PROTEIN"/>
    <property type="match status" value="1"/>
</dbReference>
<dbReference type="PROSITE" id="PS51321">
    <property type="entry name" value="TFIIS_CENTRAL"/>
    <property type="match status" value="1"/>
</dbReference>
<keyword evidence="2" id="KW-0479">Metal-binding</keyword>
<dbReference type="OMA" id="SGTMQCV"/>
<dbReference type="VEuPathDB" id="VectorBase:ASTE007987"/>
<dbReference type="Gene3D" id="3.30.40.10">
    <property type="entry name" value="Zinc/RING finger domain, C3HC4 (zinc finger)"/>
    <property type="match status" value="1"/>
</dbReference>
<feature type="compositionally biased region" description="Polar residues" evidence="9">
    <location>
        <begin position="245"/>
        <end position="254"/>
    </location>
</feature>
<dbReference type="SMART" id="SM00510">
    <property type="entry name" value="TFS2M"/>
    <property type="match status" value="1"/>
</dbReference>
<dbReference type="Gene3D" id="1.10.472.30">
    <property type="entry name" value="Transcription elongation factor S-II, central domain"/>
    <property type="match status" value="1"/>
</dbReference>
<dbReference type="InterPro" id="IPR019786">
    <property type="entry name" value="Zinc_finger_PHD-type_CS"/>
</dbReference>
<feature type="region of interest" description="Disordered" evidence="9">
    <location>
        <begin position="636"/>
        <end position="657"/>
    </location>
</feature>
<keyword evidence="7" id="KW-0539">Nucleus</keyword>
<feature type="compositionally biased region" description="Low complexity" evidence="9">
    <location>
        <begin position="280"/>
        <end position="291"/>
    </location>
</feature>
<feature type="region of interest" description="Disordered" evidence="9">
    <location>
        <begin position="225"/>
        <end position="262"/>
    </location>
</feature>
<feature type="compositionally biased region" description="Polar residues" evidence="9">
    <location>
        <begin position="1994"/>
        <end position="2006"/>
    </location>
</feature>
<feature type="compositionally biased region" description="Basic and acidic residues" evidence="9">
    <location>
        <begin position="392"/>
        <end position="410"/>
    </location>
</feature>
<evidence type="ECO:0000256" key="8">
    <source>
        <dbReference type="SAM" id="Coils"/>
    </source>
</evidence>
<feature type="compositionally biased region" description="Basic and acidic residues" evidence="9">
    <location>
        <begin position="1676"/>
        <end position="1704"/>
    </location>
</feature>
<keyword evidence="6" id="KW-0804">Transcription</keyword>
<dbReference type="Proteomes" id="UP000076408">
    <property type="component" value="Unassembled WGS sequence"/>
</dbReference>
<feature type="region of interest" description="Disordered" evidence="9">
    <location>
        <begin position="1573"/>
        <end position="1807"/>
    </location>
</feature>
<feature type="compositionally biased region" description="Basic and acidic residues" evidence="9">
    <location>
        <begin position="1589"/>
        <end position="1603"/>
    </location>
</feature>
<feature type="region of interest" description="Disordered" evidence="9">
    <location>
        <begin position="2091"/>
        <end position="2133"/>
    </location>
</feature>
<keyword evidence="4" id="KW-0862">Zinc</keyword>
<proteinExistence type="predicted"/>
<dbReference type="PROSITE" id="PS50016">
    <property type="entry name" value="ZF_PHD_2"/>
    <property type="match status" value="1"/>
</dbReference>
<dbReference type="SMART" id="SM00592">
    <property type="entry name" value="BRK"/>
    <property type="match status" value="1"/>
</dbReference>
<feature type="compositionally biased region" description="Polar residues" evidence="9">
    <location>
        <begin position="1733"/>
        <end position="1745"/>
    </location>
</feature>
<feature type="compositionally biased region" description="Low complexity" evidence="9">
    <location>
        <begin position="494"/>
        <end position="514"/>
    </location>
</feature>
<evidence type="ECO:0000256" key="5">
    <source>
        <dbReference type="ARBA" id="ARBA00023015"/>
    </source>
</evidence>
<organism evidence="10 11">
    <name type="scientific">Anopheles stephensi</name>
    <name type="common">Indo-Pakistan malaria mosquito</name>
    <dbReference type="NCBI Taxonomy" id="30069"/>
    <lineage>
        <taxon>Eukaryota</taxon>
        <taxon>Metazoa</taxon>
        <taxon>Ecdysozoa</taxon>
        <taxon>Arthropoda</taxon>
        <taxon>Hexapoda</taxon>
        <taxon>Insecta</taxon>
        <taxon>Pterygota</taxon>
        <taxon>Neoptera</taxon>
        <taxon>Endopterygota</taxon>
        <taxon>Diptera</taxon>
        <taxon>Nematocera</taxon>
        <taxon>Culicoidea</taxon>
        <taxon>Culicidae</taxon>
        <taxon>Anophelinae</taxon>
        <taxon>Anopheles</taxon>
    </lineage>
</organism>
<name>A0A182YBU0_ANOST</name>
<feature type="compositionally biased region" description="Basic residues" evidence="9">
    <location>
        <begin position="1604"/>
        <end position="1613"/>
    </location>
</feature>
<dbReference type="SUPFAM" id="SSF160481">
    <property type="entry name" value="BRK domain-like"/>
    <property type="match status" value="1"/>
</dbReference>
<feature type="compositionally biased region" description="Basic and acidic residues" evidence="9">
    <location>
        <begin position="1722"/>
        <end position="1732"/>
    </location>
</feature>
<keyword evidence="3" id="KW-0863">Zinc-finger</keyword>
<dbReference type="CDD" id="cd22581">
    <property type="entry name" value="SPOC_PPS-like"/>
    <property type="match status" value="1"/>
</dbReference>
<feature type="region of interest" description="Disordered" evidence="9">
    <location>
        <begin position="1959"/>
        <end position="2072"/>
    </location>
</feature>
<feature type="compositionally biased region" description="Polar residues" evidence="9">
    <location>
        <begin position="950"/>
        <end position="962"/>
    </location>
</feature>
<feature type="compositionally biased region" description="Low complexity" evidence="9">
    <location>
        <begin position="1347"/>
        <end position="1370"/>
    </location>
</feature>
<evidence type="ECO:0008006" key="12">
    <source>
        <dbReference type="Google" id="ProtNLM"/>
    </source>
</evidence>
<feature type="compositionally biased region" description="Basic and acidic residues" evidence="9">
    <location>
        <begin position="1635"/>
        <end position="1667"/>
    </location>
</feature>
<feature type="compositionally biased region" description="Polar residues" evidence="9">
    <location>
        <begin position="863"/>
        <end position="872"/>
    </location>
</feature>
<dbReference type="InterPro" id="IPR012921">
    <property type="entry name" value="SPOC_C"/>
</dbReference>
<dbReference type="SUPFAM" id="SSF46942">
    <property type="entry name" value="Elongation factor TFIIS domain 2"/>
    <property type="match status" value="1"/>
</dbReference>
<evidence type="ECO:0000256" key="7">
    <source>
        <dbReference type="ARBA" id="ARBA00023242"/>
    </source>
</evidence>
<evidence type="ECO:0000313" key="11">
    <source>
        <dbReference type="Proteomes" id="UP000076408"/>
    </source>
</evidence>
<dbReference type="STRING" id="30069.A0A182YBU0"/>
<feature type="coiled-coil region" evidence="8">
    <location>
        <begin position="2163"/>
        <end position="2190"/>
    </location>
</feature>
<dbReference type="GO" id="GO:0005634">
    <property type="term" value="C:nucleus"/>
    <property type="evidence" value="ECO:0007669"/>
    <property type="project" value="UniProtKB-SubCell"/>
</dbReference>
<dbReference type="CDD" id="cd15552">
    <property type="entry name" value="PHD_PHF3_like"/>
    <property type="match status" value="1"/>
</dbReference>
<keyword evidence="11" id="KW-1185">Reference proteome</keyword>
<feature type="region of interest" description="Disordered" evidence="9">
    <location>
        <begin position="1128"/>
        <end position="1149"/>
    </location>
</feature>
<evidence type="ECO:0000256" key="6">
    <source>
        <dbReference type="ARBA" id="ARBA00023163"/>
    </source>
</evidence>
<feature type="compositionally biased region" description="Low complexity" evidence="9">
    <location>
        <begin position="1963"/>
        <end position="1974"/>
    </location>
</feature>
<dbReference type="PROSITE" id="PS01359">
    <property type="entry name" value="ZF_PHD_1"/>
    <property type="match status" value="1"/>
</dbReference>
<dbReference type="Pfam" id="PF07500">
    <property type="entry name" value="TFIIS_M"/>
    <property type="match status" value="1"/>
</dbReference>
<dbReference type="SMART" id="SM00249">
    <property type="entry name" value="PHD"/>
    <property type="match status" value="1"/>
</dbReference>
<dbReference type="PANTHER" id="PTHR11477:SF0">
    <property type="entry name" value="IP08861P-RELATED"/>
    <property type="match status" value="1"/>
</dbReference>
<reference evidence="10" key="2">
    <citation type="submission" date="2020-05" db="UniProtKB">
        <authorList>
            <consortium name="EnsemblMetazoa"/>
        </authorList>
    </citation>
    <scope>IDENTIFICATION</scope>
    <source>
        <strain evidence="10">Indian</strain>
    </source>
</reference>
<feature type="compositionally biased region" description="Polar residues" evidence="9">
    <location>
        <begin position="77"/>
        <end position="90"/>
    </location>
</feature>
<dbReference type="EnsemblMetazoa" id="ASTEI05926-RA">
    <property type="protein sequence ID" value="ASTEI05926-PA"/>
    <property type="gene ID" value="ASTEI05926"/>
</dbReference>
<sequence>MSSSVFKVYDSSSRDGFASDAGASGTIGAKDGGLSNASAVHEDLKLDSNLVIVVNKDGSVSVDQATLQSLLANETNDTSVSVVRISSPTPSIEEEIEEEQRLLKEEKQKLDADADGASSNEDSNEDSSSVAGTSSATSSVAGIPTRRGRLTGSKKSSGTMLLGEEDDPKHVSLTVEAYYPPSEASNFAAQVLSLTGYEHPLRKEAVDIEYLKQLVSNDHCYTPLSSPTQKLPPRTVLDDVDSSEESAITTTNKPKPNASPVGAKFADVRKGIDVKVNKAVPPAAASSTTSTLQSKQRKPATSTGAVASPPSEQKKATKPGKPIAKPVPEEEDEDDDDEDFDSDYSEEESSFSEDDDEMDVDFSVSGRTTNKKRKQAVKTKASPKSLQRVQYRKADAREQNEPAGKEGDKYKHGKVGAKSVNPTTTVRTLQQKATLAKAEQSVKGTPTKKDFSKVCPGSSSSSGSSTPTNVGSKHPLGAVPGKAVAKPDSSQPKTPTTTAVSTTVSATASGTLSVPKKEKKPKTNPHDAALFSDMSALFSTPDIIKKVNAGKATTPTSTSAANSGIAGGPLGTNTGHQSVGPPVKTPILAKPAEKQKQPETPMQVAVAHPLPIELIDAIVQEDLRQSAVPAVPIVKSGSTGQMSQQQQQPPPPQQPAGIPGIVNMLEQTSASAVEPNGAAMLPVPLLPEIKPIPPVVAPMADLLPDTSILEALNSNDDALPEELLEHVAELAKNKELQEILDKQVLGVIGSEGLGLVPPVIPLAPASVTHLLPEQPLVVQEASASTTSTTPSFPTVPTVQNVASDTSLSLDSTEPVPQQPATVKEQTVPRKDAIQIRRSDGRVITLPPIEAPATRASKRRAQVSEPSTPTSVRKSIDQSPIVVSVAAGSEITAPDTPKLSRRPSIKVASTPASSSSRPMTPAGTVETVSSNDQAEQQPVDEAAKSKRINKPRQSIDNNRAKRVSSTNVAIAIEAAQDDDYESDESWNSEDDPDRLWCICRQPHNNRFMICCDSCEDWFHGKCVNITKAMGQQMEQDGIEWTCPNCLKKKQDRQQPKLMAFWQKANEAGATDPSAPSAKTPQPGGAAASSAAATAVSDVANNCVVCSKQAKPSSIYCSDDCIRKHASTTVANATSASRPDKPKDRPNVPSTSVSVAAAVSDLTNDSQIVIVMERKTGRCLTGKNAPRLENLKSWLQAHPTFELVPPTSQQGQIILKKQAEMRKQQLDKEAAEKKASSSVNIVTTTSTGAAASAPSPKVQTQLKFNEQRKMIISASASASTSTTGTKSQSSPKILSTTSSKGLAGQKSSLSSASGASPGLLAKGTGAPGARTVSSSANQQKLHVVVSGINSSNSNSSTPPTPTTPTMSTSINSKQKKPTQTPSPASDQAKQFRSSKSTTTPAGENIRVTVKKTLKEHLMQRTAELQEESTFKRLTEEEIDRFVEDTEHQMFMLFNKDTGMKYRAKYRSLVFNIKDRKNLSLFQKISEKLIEPKQLVRMTADELASQELAQWREKEAKHQLEMIKKSELDLLACAKNYVLKTHKGEEVIEGKTDERVQLDPSAPVEDVVLLLNNSAVSSTSELDDTSSSFMDGSHRSKDYDYGESRRSSRSRSRGRKHERDRSRDRSRSKHKRKRSRERSHEGHSSRDRDRDRDRERDRERDRDRERERERDRHHKGRERSKDRSSKHEAKSSRDKEPSAKSSSDKRRTSTASRGMEATDPTATKDVLESERKVSKTSEAQSKPTTTGSSKKRNDDATKPTSIAADVASKDSKPDQDQEPSSTVTIPTPPHYPFDGQPTEEANSGGGVVDPKKAEAEKNHWTGSVHMIDVASIEMSIRAVSGEVHDVAKGFTEDLNICGTIKPEIVWEYIGQIKKSPNKEICLVRFHSTEASAYYTLYNHLHSRKRYSVVKSPSPSIKDFYIFPLPADQMIPMILKPLRGIGIIEGDNKPNLLLGILVKIKGGKRPSSSNAANASTASKIVRHQSRSTVSSAGGKANALTTTPGGTSVSNKPDLVQQVITKYASKESPNEATGVAKPAGSESGLKLDTTASMRVEAKSRSESSDTNTPDTPVNDPMDVEVDMNIIKAPIAGKAVSIEGGSSSSSTTVGLGRVPESNSMLLDDDDDEPYSPGGGSDDSNFADVTAIVDTSKVQRAAVTGSEHGVDPDEERMRIAMDELNRKIAEQKNEIVGLISMGDFKEEEINSALPPSLINEIPIPPNLSQILASIKGGGAAAAVAGGVTAAESVGELSSGPSAGGMVSAAAPVVVEPMSALINRPSEAQDDEEEYNPTTPALYGSYKAAPSMPYAAIPVANSQGDIDERILPAALLPAAVVAPVATFDPLTSQVAVMANLAASLSPVAGVSQPAATAATSSAGEGESRLAKLTDEELLSMVPDDAILPDSSSKDG</sequence>
<dbReference type="InterPro" id="IPR036575">
    <property type="entry name" value="TFIIS_cen_dom_sf"/>
</dbReference>
<feature type="compositionally biased region" description="Basic and acidic residues" evidence="9">
    <location>
        <begin position="99"/>
        <end position="112"/>
    </location>
</feature>
<comment type="subcellular location">
    <subcellularLocation>
        <location evidence="1">Nucleus</location>
    </subcellularLocation>
</comment>
<feature type="compositionally biased region" description="Acidic residues" evidence="9">
    <location>
        <begin position="329"/>
        <end position="360"/>
    </location>
</feature>
<protein>
    <recommendedName>
        <fullName evidence="12">Transcription factor s-ii</fullName>
    </recommendedName>
</protein>
<feature type="compositionally biased region" description="Low complexity" evidence="9">
    <location>
        <begin position="1273"/>
        <end position="1288"/>
    </location>
</feature>
<feature type="compositionally biased region" description="Polar residues" evidence="9">
    <location>
        <begin position="1375"/>
        <end position="1399"/>
    </location>
</feature>
<dbReference type="SUPFAM" id="SSF57903">
    <property type="entry name" value="FYVE/PHD zinc finger"/>
    <property type="match status" value="1"/>
</dbReference>
<evidence type="ECO:0000256" key="1">
    <source>
        <dbReference type="ARBA" id="ARBA00004123"/>
    </source>
</evidence>
<feature type="compositionally biased region" description="Polar residues" evidence="9">
    <location>
        <begin position="420"/>
        <end position="433"/>
    </location>
</feature>
<feature type="region of interest" description="Disordered" evidence="9">
    <location>
        <begin position="804"/>
        <end position="828"/>
    </location>
</feature>
<feature type="compositionally biased region" description="Low complexity" evidence="9">
    <location>
        <begin position="118"/>
        <end position="142"/>
    </location>
</feature>
<dbReference type="VEuPathDB" id="VectorBase:ASTEI20_044027"/>
<dbReference type="InterPro" id="IPR011011">
    <property type="entry name" value="Znf_FYVE_PHD"/>
</dbReference>
<dbReference type="GO" id="GO:0006351">
    <property type="term" value="P:DNA-templated transcription"/>
    <property type="evidence" value="ECO:0007669"/>
    <property type="project" value="InterPro"/>
</dbReference>
<dbReference type="InterPro" id="IPR037259">
    <property type="entry name" value="BRK_sf"/>
</dbReference>
<feature type="region of interest" description="Disordered" evidence="9">
    <location>
        <begin position="892"/>
        <end position="962"/>
    </location>
</feature>
<feature type="region of interest" description="Disordered" evidence="9">
    <location>
        <begin position="77"/>
        <end position="165"/>
    </location>
</feature>
<feature type="compositionally biased region" description="Basic residues" evidence="9">
    <location>
        <begin position="1623"/>
        <end position="1634"/>
    </location>
</feature>
<feature type="compositionally biased region" description="Low complexity" evidence="9">
    <location>
        <begin position="1"/>
        <end position="11"/>
    </location>
</feature>
<dbReference type="Pfam" id="PF07744">
    <property type="entry name" value="SPOC"/>
    <property type="match status" value="1"/>
</dbReference>
<dbReference type="Pfam" id="PF07533">
    <property type="entry name" value="BRK"/>
    <property type="match status" value="1"/>
</dbReference>
<dbReference type="Gene3D" id="3.40.5.120">
    <property type="match status" value="1"/>
</dbReference>
<feature type="compositionally biased region" description="Low complexity" evidence="9">
    <location>
        <begin position="553"/>
        <end position="563"/>
    </location>
</feature>
<accession>A0A182YBU0</accession>
<dbReference type="InterPro" id="IPR019787">
    <property type="entry name" value="Znf_PHD-finger"/>
</dbReference>
<feature type="compositionally biased region" description="Low complexity" evidence="9">
    <location>
        <begin position="1296"/>
        <end position="1321"/>
    </location>
</feature>
<dbReference type="InterPro" id="IPR006576">
    <property type="entry name" value="BRK_domain"/>
</dbReference>
<evidence type="ECO:0000256" key="2">
    <source>
        <dbReference type="ARBA" id="ARBA00022723"/>
    </source>
</evidence>
<reference evidence="11" key="1">
    <citation type="journal article" date="2014" name="Genome Biol.">
        <title>Genome analysis of a major urban malaria vector mosquito, Anopheles stephensi.</title>
        <authorList>
            <person name="Jiang X."/>
            <person name="Peery A."/>
            <person name="Hall A.B."/>
            <person name="Sharma A."/>
            <person name="Chen X.G."/>
            <person name="Waterhouse R.M."/>
            <person name="Komissarov A."/>
            <person name="Riehle M.M."/>
            <person name="Shouche Y."/>
            <person name="Sharakhova M.V."/>
            <person name="Lawson D."/>
            <person name="Pakpour N."/>
            <person name="Arensburger P."/>
            <person name="Davidson V.L."/>
            <person name="Eiglmeier K."/>
            <person name="Emrich S."/>
            <person name="George P."/>
            <person name="Kennedy R.C."/>
            <person name="Mane S.P."/>
            <person name="Maslen G."/>
            <person name="Oringanje C."/>
            <person name="Qi Y."/>
            <person name="Settlage R."/>
            <person name="Tojo M."/>
            <person name="Tubio J.M."/>
            <person name="Unger M.F."/>
            <person name="Wang B."/>
            <person name="Vernick K.D."/>
            <person name="Ribeiro J.M."/>
            <person name="James A.A."/>
            <person name="Michel K."/>
            <person name="Riehle M.A."/>
            <person name="Luckhart S."/>
            <person name="Sharakhov I.V."/>
            <person name="Tu Z."/>
        </authorList>
    </citation>
    <scope>NUCLEOTIDE SEQUENCE [LARGE SCALE GENOMIC DNA]</scope>
    <source>
        <strain evidence="11">Indian</strain>
    </source>
</reference>